<comment type="caution">
    <text evidence="2">The sequence shown here is derived from an EMBL/GenBank/DDBJ whole genome shotgun (WGS) entry which is preliminary data.</text>
</comment>
<dbReference type="Proteomes" id="UP001154061">
    <property type="component" value="Unassembled WGS sequence"/>
</dbReference>
<proteinExistence type="predicted"/>
<reference evidence="2" key="1">
    <citation type="submission" date="2022-06" db="EMBL/GenBank/DDBJ databases">
        <title>Natrinema sp. a new haloarchaeum isolate from saline soil.</title>
        <authorList>
            <person name="Strakova D."/>
            <person name="Galisteo C."/>
            <person name="Sanchez-Porro C."/>
            <person name="Ventosa A."/>
        </authorList>
    </citation>
    <scope>NUCLEOTIDE SEQUENCE</scope>
    <source>
        <strain evidence="2">S1CR25-10</strain>
    </source>
</reference>
<dbReference type="EMBL" id="JAMQOT010000001">
    <property type="protein sequence ID" value="MDF9744453.1"/>
    <property type="molecule type" value="Genomic_DNA"/>
</dbReference>
<evidence type="ECO:0000313" key="2">
    <source>
        <dbReference type="EMBL" id="MDF9744453.1"/>
    </source>
</evidence>
<accession>A0A9Q4Q1M5</accession>
<dbReference type="RefSeq" id="WP_277519947.1">
    <property type="nucleotide sequence ID" value="NZ_JAMQOT010000001.1"/>
</dbReference>
<evidence type="ECO:0000313" key="3">
    <source>
        <dbReference type="Proteomes" id="UP001154061"/>
    </source>
</evidence>
<name>A0A9Q4Q1M5_9EURY</name>
<gene>
    <name evidence="2" type="ORF">NDI89_02540</name>
</gene>
<evidence type="ECO:0008006" key="4">
    <source>
        <dbReference type="Google" id="ProtNLM"/>
    </source>
</evidence>
<organism evidence="2 3">
    <name type="scientific">Natrinema salsiterrestre</name>
    <dbReference type="NCBI Taxonomy" id="2950540"/>
    <lineage>
        <taxon>Archaea</taxon>
        <taxon>Methanobacteriati</taxon>
        <taxon>Methanobacteriota</taxon>
        <taxon>Stenosarchaea group</taxon>
        <taxon>Halobacteria</taxon>
        <taxon>Halobacteriales</taxon>
        <taxon>Natrialbaceae</taxon>
        <taxon>Natrinema</taxon>
    </lineage>
</organism>
<sequence length="64" mass="6684">MPDDSDPVADRLSSQPDCPNCGEPVSILTSSRLYRGTAYPCGCSVNPVLLTTDPADRGLGTGDE</sequence>
<dbReference type="AlphaFoldDB" id="A0A9Q4Q1M5"/>
<feature type="region of interest" description="Disordered" evidence="1">
    <location>
        <begin position="1"/>
        <end position="21"/>
    </location>
</feature>
<keyword evidence="3" id="KW-1185">Reference proteome</keyword>
<protein>
    <recommendedName>
        <fullName evidence="4">Small CPxCG-related zinc finger protein</fullName>
    </recommendedName>
</protein>
<evidence type="ECO:0000256" key="1">
    <source>
        <dbReference type="SAM" id="MobiDB-lite"/>
    </source>
</evidence>